<dbReference type="PROSITE" id="PS50930">
    <property type="entry name" value="HTH_LYTTR"/>
    <property type="match status" value="1"/>
</dbReference>
<dbReference type="AlphaFoldDB" id="A0A9Q5D4T8"/>
<organism evidence="4 5">
    <name type="scientific">Chitinophaga solisilvae</name>
    <dbReference type="NCBI Taxonomy" id="1233460"/>
    <lineage>
        <taxon>Bacteria</taxon>
        <taxon>Pseudomonadati</taxon>
        <taxon>Bacteroidota</taxon>
        <taxon>Chitinophagia</taxon>
        <taxon>Chitinophagales</taxon>
        <taxon>Chitinophagaceae</taxon>
        <taxon>Chitinophaga</taxon>
    </lineage>
</organism>
<sequence>MMEIKCMIVDDEALAREGLKKYIRSFDFLSLTAACNHAVAAREVLETTPIDLMFLDINMPKMSGLHLLETLSDPPATILITAYPDYALDGFRLDVLDYLLKPVSLPRFTKAVQKAQEFFTLRQQASAGTPAPAMDYIFVKHKQLYEKVMLADILFVESMQNYVLIQTTQAKIIAYLTFKSVEQQLPADMFLRIHKSYIVNLKHISTIDSNAVQVAGHTLPVSRSQRELLMQVVNRRLLTK</sequence>
<dbReference type="PANTHER" id="PTHR37299:SF1">
    <property type="entry name" value="STAGE 0 SPORULATION PROTEIN A HOMOLOG"/>
    <property type="match status" value="1"/>
</dbReference>
<dbReference type="OrthoDB" id="9787344at2"/>
<proteinExistence type="predicted"/>
<feature type="domain" description="Response regulatory" evidence="2">
    <location>
        <begin position="5"/>
        <end position="116"/>
    </location>
</feature>
<gene>
    <name evidence="4" type="ORF">ECE50_005515</name>
</gene>
<dbReference type="InterPro" id="IPR011006">
    <property type="entry name" value="CheY-like_superfamily"/>
</dbReference>
<dbReference type="Proteomes" id="UP000281028">
    <property type="component" value="Unassembled WGS sequence"/>
</dbReference>
<keyword evidence="5" id="KW-1185">Reference proteome</keyword>
<evidence type="ECO:0000259" key="3">
    <source>
        <dbReference type="PROSITE" id="PS50930"/>
    </source>
</evidence>
<dbReference type="SUPFAM" id="SSF52172">
    <property type="entry name" value="CheY-like"/>
    <property type="match status" value="1"/>
</dbReference>
<dbReference type="GO" id="GO:0000156">
    <property type="term" value="F:phosphorelay response regulator activity"/>
    <property type="evidence" value="ECO:0007669"/>
    <property type="project" value="InterPro"/>
</dbReference>
<evidence type="ECO:0000256" key="1">
    <source>
        <dbReference type="PROSITE-ProRule" id="PRU00169"/>
    </source>
</evidence>
<dbReference type="Pfam" id="PF04397">
    <property type="entry name" value="LytTR"/>
    <property type="match status" value="1"/>
</dbReference>
<dbReference type="Pfam" id="PF00072">
    <property type="entry name" value="Response_reg"/>
    <property type="match status" value="1"/>
</dbReference>
<protein>
    <submittedName>
        <fullName evidence="4">Response regulator transcription factor</fullName>
    </submittedName>
</protein>
<comment type="caution">
    <text evidence="4">The sequence shown here is derived from an EMBL/GenBank/DDBJ whole genome shotgun (WGS) entry which is preliminary data.</text>
</comment>
<dbReference type="InterPro" id="IPR007492">
    <property type="entry name" value="LytTR_DNA-bd_dom"/>
</dbReference>
<feature type="modified residue" description="4-aspartylphosphate" evidence="1">
    <location>
        <position position="56"/>
    </location>
</feature>
<evidence type="ECO:0000259" key="2">
    <source>
        <dbReference type="PROSITE" id="PS50110"/>
    </source>
</evidence>
<dbReference type="InterPro" id="IPR001789">
    <property type="entry name" value="Sig_transdc_resp-reg_receiver"/>
</dbReference>
<keyword evidence="1" id="KW-0597">Phosphoprotein</keyword>
<dbReference type="PANTHER" id="PTHR37299">
    <property type="entry name" value="TRANSCRIPTIONAL REGULATOR-RELATED"/>
    <property type="match status" value="1"/>
</dbReference>
<dbReference type="SMART" id="SM00850">
    <property type="entry name" value="LytTR"/>
    <property type="match status" value="1"/>
</dbReference>
<accession>A0A9Q5D4T8</accession>
<reference evidence="4" key="1">
    <citation type="submission" date="2020-05" db="EMBL/GenBank/DDBJ databases">
        <title>Chitinophaga laudate sp. nov., isolated from a tropical peat swamp.</title>
        <authorList>
            <person name="Goh C.B.S."/>
            <person name="Lee M.S."/>
            <person name="Parimannan S."/>
            <person name="Pasbakhsh P."/>
            <person name="Yule C.M."/>
            <person name="Rajandas H."/>
            <person name="Loke S."/>
            <person name="Croft L."/>
            <person name="Tan J.B.L."/>
        </authorList>
    </citation>
    <scope>NUCLEOTIDE SEQUENCE</scope>
    <source>
        <strain evidence="4">Mgbs1</strain>
    </source>
</reference>
<dbReference type="Gene3D" id="3.40.50.2300">
    <property type="match status" value="1"/>
</dbReference>
<name>A0A9Q5D4T8_9BACT</name>
<feature type="domain" description="HTH LytTR-type" evidence="3">
    <location>
        <begin position="137"/>
        <end position="235"/>
    </location>
</feature>
<dbReference type="Gene3D" id="2.40.50.1020">
    <property type="entry name" value="LytTr DNA-binding domain"/>
    <property type="match status" value="1"/>
</dbReference>
<dbReference type="InterPro" id="IPR046947">
    <property type="entry name" value="LytR-like"/>
</dbReference>
<evidence type="ECO:0000313" key="5">
    <source>
        <dbReference type="Proteomes" id="UP000281028"/>
    </source>
</evidence>
<dbReference type="GO" id="GO:0003677">
    <property type="term" value="F:DNA binding"/>
    <property type="evidence" value="ECO:0007669"/>
    <property type="project" value="InterPro"/>
</dbReference>
<evidence type="ECO:0000313" key="4">
    <source>
        <dbReference type="EMBL" id="NSL86275.1"/>
    </source>
</evidence>
<dbReference type="SMART" id="SM00448">
    <property type="entry name" value="REC"/>
    <property type="match status" value="1"/>
</dbReference>
<dbReference type="PROSITE" id="PS50110">
    <property type="entry name" value="RESPONSE_REGULATORY"/>
    <property type="match status" value="1"/>
</dbReference>
<dbReference type="EMBL" id="RIAR02000001">
    <property type="protein sequence ID" value="NSL86275.1"/>
    <property type="molecule type" value="Genomic_DNA"/>
</dbReference>